<evidence type="ECO:0000256" key="1">
    <source>
        <dbReference type="SAM" id="MobiDB-lite"/>
    </source>
</evidence>
<dbReference type="PROSITE" id="PS51257">
    <property type="entry name" value="PROKAR_LIPOPROTEIN"/>
    <property type="match status" value="1"/>
</dbReference>
<feature type="compositionally biased region" description="Basic and acidic residues" evidence="1">
    <location>
        <begin position="71"/>
        <end position="120"/>
    </location>
</feature>
<proteinExistence type="predicted"/>
<organism evidence="3 4">
    <name type="scientific">Actinomyces bowdenii</name>
    <dbReference type="NCBI Taxonomy" id="131109"/>
    <lineage>
        <taxon>Bacteria</taxon>
        <taxon>Bacillati</taxon>
        <taxon>Actinomycetota</taxon>
        <taxon>Actinomycetes</taxon>
        <taxon>Actinomycetales</taxon>
        <taxon>Actinomycetaceae</taxon>
        <taxon>Actinomyces</taxon>
    </lineage>
</organism>
<dbReference type="RefSeq" id="WP_179899831.1">
    <property type="nucleotide sequence ID" value="NZ_JACBXV010000021.1"/>
</dbReference>
<reference evidence="3 4" key="1">
    <citation type="submission" date="2020-07" db="EMBL/GenBank/DDBJ databases">
        <title>MOT database genomes.</title>
        <authorList>
            <person name="Joseph S."/>
            <person name="Aduse-Opoku J."/>
            <person name="Hashim A."/>
            <person name="Wade W."/>
            <person name="Curtis M."/>
        </authorList>
    </citation>
    <scope>NUCLEOTIDE SEQUENCE [LARGE SCALE GENOMIC DNA]</scope>
    <source>
        <strain evidence="3 4">WMus004</strain>
    </source>
</reference>
<accession>A0A853EGN0</accession>
<feature type="signal peptide" evidence="2">
    <location>
        <begin position="1"/>
        <end position="21"/>
    </location>
</feature>
<name>A0A853EGN0_9ACTO</name>
<gene>
    <name evidence="3" type="ORF">HZZ05_02990</name>
</gene>
<feature type="chain" id="PRO_5039006731" description="DNA primase" evidence="2">
    <location>
        <begin position="22"/>
        <end position="120"/>
    </location>
</feature>
<evidence type="ECO:0000256" key="2">
    <source>
        <dbReference type="SAM" id="SignalP"/>
    </source>
</evidence>
<dbReference type="AlphaFoldDB" id="A0A853EGN0"/>
<evidence type="ECO:0000313" key="3">
    <source>
        <dbReference type="EMBL" id="NYS68498.1"/>
    </source>
</evidence>
<keyword evidence="2" id="KW-0732">Signal</keyword>
<evidence type="ECO:0000313" key="4">
    <source>
        <dbReference type="Proteomes" id="UP000572528"/>
    </source>
</evidence>
<sequence>MRIRRPLFSSALALTAALALAACGGSQAGDGATTPAPPTEKATEQATGGAMTDESAQPSGAMTDDGDDHDDDHTHDHGDDHSHEPGDDHTHDQGDGSDDHSHDHGDDHSHEPGDDHTHDG</sequence>
<feature type="region of interest" description="Disordered" evidence="1">
    <location>
        <begin position="25"/>
        <end position="120"/>
    </location>
</feature>
<comment type="caution">
    <text evidence="3">The sequence shown here is derived from an EMBL/GenBank/DDBJ whole genome shotgun (WGS) entry which is preliminary data.</text>
</comment>
<dbReference type="Proteomes" id="UP000572528">
    <property type="component" value="Unassembled WGS sequence"/>
</dbReference>
<protein>
    <recommendedName>
        <fullName evidence="5">DNA primase</fullName>
    </recommendedName>
</protein>
<dbReference type="EMBL" id="JACBXV010000021">
    <property type="protein sequence ID" value="NYS68498.1"/>
    <property type="molecule type" value="Genomic_DNA"/>
</dbReference>
<evidence type="ECO:0008006" key="5">
    <source>
        <dbReference type="Google" id="ProtNLM"/>
    </source>
</evidence>